<proteinExistence type="predicted"/>
<reference evidence="1" key="1">
    <citation type="submission" date="2020-03" db="EMBL/GenBank/DDBJ databases">
        <title>The deep terrestrial virosphere.</title>
        <authorList>
            <person name="Holmfeldt K."/>
            <person name="Nilsson E."/>
            <person name="Simone D."/>
            <person name="Lopez-Fernandez M."/>
            <person name="Wu X."/>
            <person name="de Brujin I."/>
            <person name="Lundin D."/>
            <person name="Andersson A."/>
            <person name="Bertilsson S."/>
            <person name="Dopson M."/>
        </authorList>
    </citation>
    <scope>NUCLEOTIDE SEQUENCE</scope>
    <source>
        <strain evidence="1">TM448A00919</strain>
        <strain evidence="2">TM448B01113</strain>
    </source>
</reference>
<organism evidence="1">
    <name type="scientific">viral metagenome</name>
    <dbReference type="NCBI Taxonomy" id="1070528"/>
    <lineage>
        <taxon>unclassified sequences</taxon>
        <taxon>metagenomes</taxon>
        <taxon>organismal metagenomes</taxon>
    </lineage>
</organism>
<dbReference type="EMBL" id="MT144706">
    <property type="protein sequence ID" value="QJH97911.1"/>
    <property type="molecule type" value="Genomic_DNA"/>
</dbReference>
<evidence type="ECO:0000313" key="1">
    <source>
        <dbReference type="EMBL" id="QJA48369.1"/>
    </source>
</evidence>
<name>A0A6H1ZLN0_9ZZZZ</name>
<dbReference type="AlphaFoldDB" id="A0A6H1ZLN0"/>
<gene>
    <name evidence="1" type="ORF">TM448A00919_0029</name>
    <name evidence="2" type="ORF">TM448B01113_0027</name>
</gene>
<sequence>MKNSQASQGFISYPQIGIIADYGKSEDKFTVALGVEWATEAMHELLGEEILNVLNALNVGEINTVHIGLTVLNNTFKKLGIIPKSETDYVVLGTYVRASMDIVESYVKHMNREPPLVQKLRKLRNSLELEDDCD</sequence>
<dbReference type="EMBL" id="MT144081">
    <property type="protein sequence ID" value="QJA48369.1"/>
    <property type="molecule type" value="Genomic_DNA"/>
</dbReference>
<evidence type="ECO:0000313" key="2">
    <source>
        <dbReference type="EMBL" id="QJH97911.1"/>
    </source>
</evidence>
<accession>A0A6H1ZLN0</accession>
<protein>
    <submittedName>
        <fullName evidence="1">Uncharacterized protein</fullName>
    </submittedName>
</protein>